<dbReference type="AlphaFoldDB" id="A0A8X6JDI2"/>
<accession>A0A8X6JDI2</accession>
<sequence>MKIPDSLKMYKIVKDYVEEEFIGPGTSHDPDFQVKDLNEPQRQNQAKLRDLVRDLDLSKHKAELLASRLHQWNLLVPGIKITECRTRERIFFILRRKNMWWHVLLSTA</sequence>
<dbReference type="Proteomes" id="UP000887116">
    <property type="component" value="Unassembled WGS sequence"/>
</dbReference>
<reference evidence="1" key="1">
    <citation type="submission" date="2020-07" db="EMBL/GenBank/DDBJ databases">
        <title>Multicomponent nature underlies the extraordinary mechanical properties of spider dragline silk.</title>
        <authorList>
            <person name="Kono N."/>
            <person name="Nakamura H."/>
            <person name="Mori M."/>
            <person name="Yoshida Y."/>
            <person name="Ohtoshi R."/>
            <person name="Malay A.D."/>
            <person name="Moran D.A.P."/>
            <person name="Tomita M."/>
            <person name="Numata K."/>
            <person name="Arakawa K."/>
        </authorList>
    </citation>
    <scope>NUCLEOTIDE SEQUENCE</scope>
</reference>
<name>A0A8X6JDI2_TRICU</name>
<comment type="caution">
    <text evidence="1">The sequence shown here is derived from an EMBL/GenBank/DDBJ whole genome shotgun (WGS) entry which is preliminary data.</text>
</comment>
<proteinExistence type="predicted"/>
<keyword evidence="2" id="KW-1185">Reference proteome</keyword>
<evidence type="ECO:0000313" key="1">
    <source>
        <dbReference type="EMBL" id="GFR21248.1"/>
    </source>
</evidence>
<protein>
    <submittedName>
        <fullName evidence="1">Uncharacterized protein</fullName>
    </submittedName>
</protein>
<evidence type="ECO:0000313" key="2">
    <source>
        <dbReference type="Proteomes" id="UP000887116"/>
    </source>
</evidence>
<dbReference type="EMBL" id="BMAO01008145">
    <property type="protein sequence ID" value="GFR21248.1"/>
    <property type="molecule type" value="Genomic_DNA"/>
</dbReference>
<organism evidence="1 2">
    <name type="scientific">Trichonephila clavata</name>
    <name type="common">Joro spider</name>
    <name type="synonym">Nephila clavata</name>
    <dbReference type="NCBI Taxonomy" id="2740835"/>
    <lineage>
        <taxon>Eukaryota</taxon>
        <taxon>Metazoa</taxon>
        <taxon>Ecdysozoa</taxon>
        <taxon>Arthropoda</taxon>
        <taxon>Chelicerata</taxon>
        <taxon>Arachnida</taxon>
        <taxon>Araneae</taxon>
        <taxon>Araneomorphae</taxon>
        <taxon>Entelegynae</taxon>
        <taxon>Araneoidea</taxon>
        <taxon>Nephilidae</taxon>
        <taxon>Trichonephila</taxon>
    </lineage>
</organism>
<gene>
    <name evidence="1" type="ORF">TNCT_598221</name>
</gene>
<dbReference type="OrthoDB" id="8063408at2759"/>